<evidence type="ECO:0000256" key="1">
    <source>
        <dbReference type="ARBA" id="ARBA00004141"/>
    </source>
</evidence>
<feature type="disulfide bond" evidence="6">
    <location>
        <begin position="152"/>
        <end position="171"/>
    </location>
</feature>
<keyword evidence="3 7" id="KW-0812">Transmembrane</keyword>
<evidence type="ECO:0000313" key="8">
    <source>
        <dbReference type="Proteomes" id="UP000829291"/>
    </source>
</evidence>
<evidence type="ECO:0000256" key="2">
    <source>
        <dbReference type="ARBA" id="ARBA00006840"/>
    </source>
</evidence>
<comment type="similarity">
    <text evidence="2 7">Belongs to the tetraspanin (TM4SF) family.</text>
</comment>
<dbReference type="OrthoDB" id="438211at2759"/>
<dbReference type="Gene3D" id="1.10.1450.10">
    <property type="entry name" value="Tetraspanin"/>
    <property type="match status" value="1"/>
</dbReference>
<dbReference type="PANTHER" id="PTHR19282">
    <property type="entry name" value="TETRASPANIN"/>
    <property type="match status" value="1"/>
</dbReference>
<keyword evidence="5 7" id="KW-0472">Membrane</keyword>
<keyword evidence="4 7" id="KW-1133">Transmembrane helix</keyword>
<dbReference type="InterPro" id="IPR018499">
    <property type="entry name" value="Tetraspanin/Peripherin"/>
</dbReference>
<accession>A0A6J0BK49</accession>
<sequence>MGYGTEIDGCGRFMKYSLFFTNFIIFIGGVAIAGLSIWSLVDNVTAISELIGTNLLTGAVYVLLVGGIVIAFISFLGCIGASREIKCMLLSYFIVVLLLFVTVLIGGVLGYVFREKVKTSVQQDLRNSMSQYDKHSRVRDAWDVTQSTLHCCGVNSWNDWRQFELEIPKSCCKEISPGRYFDCSGGPDKVNPSNTYMVGCLNGTQLYVQKHAAIVGGAGVAVACLMFFGMVFSCALFKMIE</sequence>
<comment type="subcellular location">
    <subcellularLocation>
        <location evidence="1 7">Membrane</location>
        <topology evidence="1 7">Multi-pass membrane protein</topology>
    </subcellularLocation>
</comment>
<dbReference type="FunCoup" id="A0A6J0BK49">
    <property type="interactions" value="46"/>
</dbReference>
<dbReference type="AlphaFoldDB" id="A0A6J0BK49"/>
<protein>
    <recommendedName>
        <fullName evidence="7">Tetraspanin</fullName>
    </recommendedName>
</protein>
<dbReference type="Proteomes" id="UP000829291">
    <property type="component" value="Chromosome 6"/>
</dbReference>
<dbReference type="PRINTS" id="PR00259">
    <property type="entry name" value="TMFOUR"/>
</dbReference>
<keyword evidence="6" id="KW-1015">Disulfide bond</keyword>
<dbReference type="InterPro" id="IPR000301">
    <property type="entry name" value="Tetraspanin_animals"/>
</dbReference>
<organism evidence="9">
    <name type="scientific">Neodiprion lecontei</name>
    <name type="common">Redheaded pine sawfly</name>
    <dbReference type="NCBI Taxonomy" id="441921"/>
    <lineage>
        <taxon>Eukaryota</taxon>
        <taxon>Metazoa</taxon>
        <taxon>Ecdysozoa</taxon>
        <taxon>Arthropoda</taxon>
        <taxon>Hexapoda</taxon>
        <taxon>Insecta</taxon>
        <taxon>Pterygota</taxon>
        <taxon>Neoptera</taxon>
        <taxon>Endopterygota</taxon>
        <taxon>Hymenoptera</taxon>
        <taxon>Tenthredinoidea</taxon>
        <taxon>Diprionidae</taxon>
        <taxon>Diprioninae</taxon>
        <taxon>Neodiprion</taxon>
    </lineage>
</organism>
<reference evidence="9" key="1">
    <citation type="submission" date="2025-08" db="UniProtKB">
        <authorList>
            <consortium name="RefSeq"/>
        </authorList>
    </citation>
    <scope>IDENTIFICATION</scope>
    <source>
        <tissue evidence="9">Thorax and Abdomen</tissue>
    </source>
</reference>
<evidence type="ECO:0000256" key="6">
    <source>
        <dbReference type="PIRSR" id="PIRSR002419-1"/>
    </source>
</evidence>
<dbReference type="SUPFAM" id="SSF48652">
    <property type="entry name" value="Tetraspanin"/>
    <property type="match status" value="1"/>
</dbReference>
<keyword evidence="8" id="KW-1185">Reference proteome</keyword>
<dbReference type="Pfam" id="PF00335">
    <property type="entry name" value="Tetraspanin"/>
    <property type="match status" value="1"/>
</dbReference>
<dbReference type="PIRSF" id="PIRSF002419">
    <property type="entry name" value="Tetraspanin"/>
    <property type="match status" value="1"/>
</dbReference>
<dbReference type="PANTHER" id="PTHR19282:SF527">
    <property type="entry name" value="TETRASPANIN"/>
    <property type="match status" value="1"/>
</dbReference>
<feature type="transmembrane region" description="Helical" evidence="7">
    <location>
        <begin position="89"/>
        <end position="113"/>
    </location>
</feature>
<feature type="transmembrane region" description="Helical" evidence="7">
    <location>
        <begin position="16"/>
        <end position="38"/>
    </location>
</feature>
<evidence type="ECO:0000256" key="3">
    <source>
        <dbReference type="ARBA" id="ARBA00022692"/>
    </source>
</evidence>
<feature type="transmembrane region" description="Helical" evidence="7">
    <location>
        <begin position="212"/>
        <end position="237"/>
    </location>
</feature>
<dbReference type="InterPro" id="IPR008952">
    <property type="entry name" value="Tetraspanin_EC2_sf"/>
</dbReference>
<evidence type="ECO:0000256" key="5">
    <source>
        <dbReference type="ARBA" id="ARBA00023136"/>
    </source>
</evidence>
<evidence type="ECO:0000256" key="7">
    <source>
        <dbReference type="RuleBase" id="RU361218"/>
    </source>
</evidence>
<dbReference type="GeneID" id="107220205"/>
<dbReference type="CTD" id="39995"/>
<evidence type="ECO:0000313" key="9">
    <source>
        <dbReference type="RefSeq" id="XP_015514183.1"/>
    </source>
</evidence>
<dbReference type="KEGG" id="nlo:107220205"/>
<feature type="transmembrane region" description="Helical" evidence="7">
    <location>
        <begin position="58"/>
        <end position="77"/>
    </location>
</feature>
<feature type="disulfide bond" evidence="6">
    <location>
        <begin position="151"/>
        <end position="183"/>
    </location>
</feature>
<dbReference type="InParanoid" id="A0A6J0BK49"/>
<dbReference type="RefSeq" id="XP_015514183.1">
    <property type="nucleotide sequence ID" value="XM_015658697.2"/>
</dbReference>
<gene>
    <name evidence="9" type="primary">LOC107220205</name>
</gene>
<evidence type="ECO:0000256" key="4">
    <source>
        <dbReference type="ARBA" id="ARBA00022989"/>
    </source>
</evidence>
<name>A0A6J0BK49_NEOLC</name>
<proteinExistence type="inferred from homology"/>
<dbReference type="GO" id="GO:0005886">
    <property type="term" value="C:plasma membrane"/>
    <property type="evidence" value="ECO:0007669"/>
    <property type="project" value="TreeGrafter"/>
</dbReference>